<dbReference type="OrthoDB" id="1257465at2"/>
<dbReference type="EMBL" id="BJYJ01000061">
    <property type="protein sequence ID" value="GEN78216.1"/>
    <property type="molecule type" value="Genomic_DNA"/>
</dbReference>
<dbReference type="RefSeq" id="WP_146944727.1">
    <property type="nucleotide sequence ID" value="NZ_BJYJ01000061.1"/>
</dbReference>
<protein>
    <submittedName>
        <fullName evidence="1">Uncharacterized protein</fullName>
    </submittedName>
</protein>
<reference evidence="1 2" key="1">
    <citation type="submission" date="2019-07" db="EMBL/GenBank/DDBJ databases">
        <title>Whole genome shotgun sequence of Chryseobacterium hagamense NBRC 105253.</title>
        <authorList>
            <person name="Hosoyama A."/>
            <person name="Uohara A."/>
            <person name="Ohji S."/>
            <person name="Ichikawa N."/>
        </authorList>
    </citation>
    <scope>NUCLEOTIDE SEQUENCE [LARGE SCALE GENOMIC DNA]</scope>
    <source>
        <strain evidence="1 2">NBRC 105253</strain>
    </source>
</reference>
<dbReference type="Proteomes" id="UP000321863">
    <property type="component" value="Unassembled WGS sequence"/>
</dbReference>
<sequence>MKKNFTFLAAIGSLYSSAQNGGGNLHIFNDNTNHSLDLYFTLFTIVPSTCSTSIQGIPSGLPLPAGGFADYTTYAAAASTATPPNSYPFDTWYTGTAYITASGIPPFVQAQSRWQYMKFELKDPSNPGTITPTLGGSVGFYPACGGTPANISGSGTLGATTYNFSANAFTFGGDLWITVQ</sequence>
<proteinExistence type="predicted"/>
<name>A0A511YSQ4_9FLAO</name>
<gene>
    <name evidence="1" type="ORF">CHA01nite_39560</name>
</gene>
<evidence type="ECO:0000313" key="2">
    <source>
        <dbReference type="Proteomes" id="UP000321863"/>
    </source>
</evidence>
<dbReference type="AlphaFoldDB" id="A0A511YSQ4"/>
<comment type="caution">
    <text evidence="1">The sequence shown here is derived from an EMBL/GenBank/DDBJ whole genome shotgun (WGS) entry which is preliminary data.</text>
</comment>
<keyword evidence="2" id="KW-1185">Reference proteome</keyword>
<organism evidence="1 2">
    <name type="scientific">Chryseobacterium hagamense</name>
    <dbReference type="NCBI Taxonomy" id="395935"/>
    <lineage>
        <taxon>Bacteria</taxon>
        <taxon>Pseudomonadati</taxon>
        <taxon>Bacteroidota</taxon>
        <taxon>Flavobacteriia</taxon>
        <taxon>Flavobacteriales</taxon>
        <taxon>Weeksellaceae</taxon>
        <taxon>Chryseobacterium group</taxon>
        <taxon>Chryseobacterium</taxon>
    </lineage>
</organism>
<evidence type="ECO:0000313" key="1">
    <source>
        <dbReference type="EMBL" id="GEN78216.1"/>
    </source>
</evidence>
<accession>A0A511YSQ4</accession>